<evidence type="ECO:0000256" key="1">
    <source>
        <dbReference type="ARBA" id="ARBA00004370"/>
    </source>
</evidence>
<evidence type="ECO:0000256" key="2">
    <source>
        <dbReference type="ARBA" id="ARBA00023136"/>
    </source>
</evidence>
<evidence type="ECO:0000313" key="5">
    <source>
        <dbReference type="Proteomes" id="UP000094570"/>
    </source>
</evidence>
<dbReference type="AlphaFoldDB" id="A0A1E3G3S8"/>
<dbReference type="OrthoDB" id="9770183at2"/>
<evidence type="ECO:0000259" key="3">
    <source>
        <dbReference type="Pfam" id="PF00144"/>
    </source>
</evidence>
<accession>A0A1E3G3S8</accession>
<dbReference type="PANTHER" id="PTHR46825:SF11">
    <property type="entry name" value="PENICILLIN-BINDING PROTEIN 4"/>
    <property type="match status" value="1"/>
</dbReference>
<dbReference type="SUPFAM" id="SSF56601">
    <property type="entry name" value="beta-lactamase/transpeptidase-like"/>
    <property type="match status" value="1"/>
</dbReference>
<evidence type="ECO:0000313" key="4">
    <source>
        <dbReference type="EMBL" id="ODN30936.1"/>
    </source>
</evidence>
<gene>
    <name evidence="4" type="ORF">A4H02_03535</name>
</gene>
<reference evidence="5" key="1">
    <citation type="submission" date="2016-04" db="EMBL/GenBank/DDBJ databases">
        <title>The genome sequence project of a novel Fervidobacterium isolate from a hot spring in Thailand.</title>
        <authorList>
            <person name="Gonzalez J.M."/>
            <person name="Cuecas A."/>
            <person name="Kanoksilapatham W."/>
        </authorList>
    </citation>
    <scope>NUCLEOTIDE SEQUENCE [LARGE SCALE GENOMIC DNA]</scope>
    <source>
        <strain evidence="5">FC2004</strain>
    </source>
</reference>
<protein>
    <recommendedName>
        <fullName evidence="3">Beta-lactamase-related domain-containing protein</fullName>
    </recommendedName>
</protein>
<dbReference type="InterPro" id="IPR050491">
    <property type="entry name" value="AmpC-like"/>
</dbReference>
<name>A0A1E3G3S8_9BACT</name>
<comment type="subcellular location">
    <subcellularLocation>
        <location evidence="1">Membrane</location>
    </subcellularLocation>
</comment>
<keyword evidence="5" id="KW-1185">Reference proteome</keyword>
<organism evidence="4 5">
    <name type="scientific">Fervidobacterium thailandense</name>
    <dbReference type="NCBI Taxonomy" id="1008305"/>
    <lineage>
        <taxon>Bacteria</taxon>
        <taxon>Thermotogati</taxon>
        <taxon>Thermotogota</taxon>
        <taxon>Thermotogae</taxon>
        <taxon>Thermotogales</taxon>
        <taxon>Fervidobacteriaceae</taxon>
        <taxon>Fervidobacterium</taxon>
    </lineage>
</organism>
<dbReference type="Gene3D" id="3.40.710.10">
    <property type="entry name" value="DD-peptidase/beta-lactamase superfamily"/>
    <property type="match status" value="1"/>
</dbReference>
<dbReference type="Proteomes" id="UP000094570">
    <property type="component" value="Unassembled WGS sequence"/>
</dbReference>
<keyword evidence="2" id="KW-0472">Membrane</keyword>
<comment type="caution">
    <text evidence="4">The sequence shown here is derived from an EMBL/GenBank/DDBJ whole genome shotgun (WGS) entry which is preliminary data.</text>
</comment>
<dbReference type="PANTHER" id="PTHR46825">
    <property type="entry name" value="D-ALANYL-D-ALANINE-CARBOXYPEPTIDASE/ENDOPEPTIDASE AMPH"/>
    <property type="match status" value="1"/>
</dbReference>
<dbReference type="EMBL" id="LWAF01000003">
    <property type="protein sequence ID" value="ODN30936.1"/>
    <property type="molecule type" value="Genomic_DNA"/>
</dbReference>
<dbReference type="GO" id="GO:0016020">
    <property type="term" value="C:membrane"/>
    <property type="evidence" value="ECO:0007669"/>
    <property type="project" value="UniProtKB-SubCell"/>
</dbReference>
<dbReference type="InterPro" id="IPR012338">
    <property type="entry name" value="Beta-lactam/transpept-like"/>
</dbReference>
<proteinExistence type="predicted"/>
<dbReference type="InterPro" id="IPR001466">
    <property type="entry name" value="Beta-lactam-related"/>
</dbReference>
<dbReference type="STRING" id="1008305.A4H02_03535"/>
<sequence length="323" mass="35512">MKDGELIFAEVVGERKIGSGELIRLDDAFHLGSCTKAMTATMLAILVERGSLSWDAKIIDVFPEAADAIHPGFHSITLVHLLSHKAGLPKDVRPDRNFFPKLREMSGPVVFQRYELVKLVLANPPSYRPGECMVYSNYGYVVAAAMAEKVTGKSWEELMKTLIFKPLGMESAGFGPPRDVWGHRRLIFTCQPIAPGPDADNPPVLAPAGGIHCSVKDWAKFVSEHLKGLQGNSKLLSKETFEFLHKDHYDQGYALGWLVVERSWAGGLALTHGGSNGLWFAVVWVAPKRNIAFLAATNCGGKLAFSACQAAISKMIKRFLSYR</sequence>
<feature type="domain" description="Beta-lactamase-related" evidence="3">
    <location>
        <begin position="2"/>
        <end position="301"/>
    </location>
</feature>
<dbReference type="Pfam" id="PF00144">
    <property type="entry name" value="Beta-lactamase"/>
    <property type="match status" value="1"/>
</dbReference>